<dbReference type="InterPro" id="IPR036885">
    <property type="entry name" value="SWIB_MDM2_dom_sf"/>
</dbReference>
<dbReference type="SMART" id="SM00499">
    <property type="entry name" value="AAI"/>
    <property type="match status" value="1"/>
</dbReference>
<keyword evidence="2" id="KW-0812">Transmembrane</keyword>
<dbReference type="PROSITE" id="PS51925">
    <property type="entry name" value="SWIB_MDM2"/>
    <property type="match status" value="2"/>
</dbReference>
<dbReference type="SMART" id="SM00151">
    <property type="entry name" value="SWIB"/>
    <property type="match status" value="2"/>
</dbReference>
<comment type="caution">
    <text evidence="5">The sequence shown here is derived from an EMBL/GenBank/DDBJ whole genome shotgun (WGS) entry which is preliminary data.</text>
</comment>
<dbReference type="AlphaFoldDB" id="A0A438GDG6"/>
<keyword evidence="2" id="KW-1133">Transmembrane helix</keyword>
<evidence type="ECO:0000313" key="6">
    <source>
        <dbReference type="Proteomes" id="UP000288805"/>
    </source>
</evidence>
<dbReference type="InterPro" id="IPR003121">
    <property type="entry name" value="SWIB_MDM2_domain"/>
</dbReference>
<keyword evidence="2" id="KW-0472">Membrane</keyword>
<feature type="compositionally biased region" description="Basic and acidic residues" evidence="1">
    <location>
        <begin position="99"/>
        <end position="110"/>
    </location>
</feature>
<evidence type="ECO:0000256" key="2">
    <source>
        <dbReference type="SAM" id="Phobius"/>
    </source>
</evidence>
<dbReference type="Pfam" id="PF14368">
    <property type="entry name" value="LTP_2"/>
    <property type="match status" value="1"/>
</dbReference>
<dbReference type="InterPro" id="IPR016140">
    <property type="entry name" value="Bifunc_inhib/LTP/seed_store"/>
</dbReference>
<dbReference type="SUPFAM" id="SSF47592">
    <property type="entry name" value="SWIB/MDM2 domain"/>
    <property type="match status" value="2"/>
</dbReference>
<dbReference type="OrthoDB" id="656626at2759"/>
<feature type="domain" description="DM2" evidence="3">
    <location>
        <begin position="146"/>
        <end position="223"/>
    </location>
</feature>
<reference evidence="5 6" key="1">
    <citation type="journal article" date="2018" name="PLoS Genet.">
        <title>Population sequencing reveals clonal diversity and ancestral inbreeding in the grapevine cultivar Chardonnay.</title>
        <authorList>
            <person name="Roach M.J."/>
            <person name="Johnson D.L."/>
            <person name="Bohlmann J."/>
            <person name="van Vuuren H.J."/>
            <person name="Jones S.J."/>
            <person name="Pretorius I.S."/>
            <person name="Schmidt S.A."/>
            <person name="Borneman A.R."/>
        </authorList>
    </citation>
    <scope>NUCLEOTIDE SEQUENCE [LARGE SCALE GENOMIC DNA]</scope>
    <source>
        <strain evidence="6">cv. Chardonnay</strain>
        <tissue evidence="5">Leaf</tissue>
    </source>
</reference>
<dbReference type="EMBL" id="QGNW01000470">
    <property type="protein sequence ID" value="RVW70231.1"/>
    <property type="molecule type" value="Genomic_DNA"/>
</dbReference>
<evidence type="ECO:0000259" key="4">
    <source>
        <dbReference type="PROSITE" id="PS51998"/>
    </source>
</evidence>
<gene>
    <name evidence="5" type="primary">spp27_3</name>
    <name evidence="5" type="ORF">CK203_051474</name>
</gene>
<organism evidence="5 6">
    <name type="scientific">Vitis vinifera</name>
    <name type="common">Grape</name>
    <dbReference type="NCBI Taxonomy" id="29760"/>
    <lineage>
        <taxon>Eukaryota</taxon>
        <taxon>Viridiplantae</taxon>
        <taxon>Streptophyta</taxon>
        <taxon>Embryophyta</taxon>
        <taxon>Tracheophyta</taxon>
        <taxon>Spermatophyta</taxon>
        <taxon>Magnoliopsida</taxon>
        <taxon>eudicotyledons</taxon>
        <taxon>Gunneridae</taxon>
        <taxon>Pentapetalae</taxon>
        <taxon>rosids</taxon>
        <taxon>Vitales</taxon>
        <taxon>Vitaceae</taxon>
        <taxon>Viteae</taxon>
        <taxon>Vitis</taxon>
    </lineage>
</organism>
<feature type="domain" description="DM2" evidence="3">
    <location>
        <begin position="249"/>
        <end position="328"/>
    </location>
</feature>
<name>A0A438GDG6_VITVI</name>
<feature type="transmembrane region" description="Helical" evidence="2">
    <location>
        <begin position="416"/>
        <end position="436"/>
    </location>
</feature>
<feature type="transmembrane region" description="Helical" evidence="2">
    <location>
        <begin position="366"/>
        <end position="389"/>
    </location>
</feature>
<dbReference type="InterPro" id="IPR044741">
    <property type="entry name" value="NsLTP-like"/>
</dbReference>
<accession>A0A438GDG6</accession>
<dbReference type="InterPro" id="IPR019835">
    <property type="entry name" value="SWIB_domain"/>
</dbReference>
<dbReference type="Gene3D" id="1.10.110.10">
    <property type="entry name" value="Plant lipid-transfer and hydrophobic proteins"/>
    <property type="match status" value="1"/>
</dbReference>
<proteinExistence type="predicted"/>
<dbReference type="Pfam" id="PF02201">
    <property type="entry name" value="SWIB"/>
    <property type="match status" value="2"/>
</dbReference>
<evidence type="ECO:0000259" key="3">
    <source>
        <dbReference type="PROSITE" id="PS51925"/>
    </source>
</evidence>
<dbReference type="CDD" id="cd04660">
    <property type="entry name" value="nsLTP_like"/>
    <property type="match status" value="1"/>
</dbReference>
<feature type="region of interest" description="Disordered" evidence="1">
    <location>
        <begin position="58"/>
        <end position="149"/>
    </location>
</feature>
<evidence type="ECO:0000256" key="1">
    <source>
        <dbReference type="SAM" id="MobiDB-lite"/>
    </source>
</evidence>
<dbReference type="SUPFAM" id="SSF47699">
    <property type="entry name" value="Bifunctional inhibitor/lipid-transfer protein/seed storage 2S albumin"/>
    <property type="match status" value="1"/>
</dbReference>
<dbReference type="PANTHER" id="PTHR13844">
    <property type="entry name" value="SWI/SNF-RELATED MATRIX-ASSOCIATED ACTIN-DEPENDENT REGULATOR OF CHROMATIN SUBFAMILY D"/>
    <property type="match status" value="1"/>
</dbReference>
<dbReference type="Pfam" id="PF08766">
    <property type="entry name" value="DEK_C"/>
    <property type="match status" value="1"/>
</dbReference>
<feature type="compositionally biased region" description="Polar residues" evidence="1">
    <location>
        <begin position="82"/>
        <end position="93"/>
    </location>
</feature>
<dbReference type="Proteomes" id="UP000288805">
    <property type="component" value="Unassembled WGS sequence"/>
</dbReference>
<protein>
    <submittedName>
        <fullName evidence="5">Upstream activation factor subunit spp27</fullName>
    </submittedName>
</protein>
<feature type="compositionally biased region" description="Pro residues" evidence="1">
    <location>
        <begin position="63"/>
        <end position="79"/>
    </location>
</feature>
<dbReference type="Gene3D" id="1.10.245.10">
    <property type="entry name" value="SWIB/MDM2 domain"/>
    <property type="match status" value="2"/>
</dbReference>
<dbReference type="InterPro" id="IPR036312">
    <property type="entry name" value="Bifun_inhib/LTP/seed_sf"/>
</dbReference>
<feature type="domain" description="DEK-C" evidence="4">
    <location>
        <begin position="1"/>
        <end position="57"/>
    </location>
</feature>
<dbReference type="PROSITE" id="PS51998">
    <property type="entry name" value="DEK_C"/>
    <property type="match status" value="1"/>
</dbReference>
<dbReference type="CDD" id="cd10567">
    <property type="entry name" value="SWIB-MDM2_like"/>
    <property type="match status" value="2"/>
</dbReference>
<evidence type="ECO:0000313" key="5">
    <source>
        <dbReference type="EMBL" id="RVW70231.1"/>
    </source>
</evidence>
<sequence length="515" mass="55929">MVTDEAIAEALDSLIRESTPSQFTSINGVVLQLESKLGLNLSHKLDFIRSQIHLFFQSHQPQSQPPPPQPPSQQQPPKDPFTLQQATNFSTGPPNFAPHRTEDLNFRRDPTPAPPAEPTGGPVAVPEAPPQESARAGTKRRGGPGGLNKVCGVSPELQVIVGQPALPRTEIVKQLWAYIRRNNLQDPSNKRKIICNDELRLVFETDSTDMFKMNKLLAKHIIPLEPTKQSGEQSKKLKVDAGAGTKSSESGPYVVISEALANFFGTSGREMLQSEVLRRVWEYIKVNHLEDPLNSMVILCDAKLQEIFGCESISALGIPEILMRHHLLWSSNPLALFQMCGVNANPLHSDILSDTTWEVDLANGDFYHVVGTIALGFVLSTFDILGYIFPWKFLTPCPVVVDEERGRAMARTSSKVLAQVVVVMVLIAMVGGASAATICNIDTSKLAECLPAVSGRSPPPPTKACCTALLSADLHCLCNYKSALPAFGINPALAMALPKKCGGSLPPNCKVDAEP</sequence>
<dbReference type="InterPro" id="IPR014876">
    <property type="entry name" value="DEK_C"/>
</dbReference>